<accession>A0ABT0HP70</accession>
<gene>
    <name evidence="2" type="ORF">M0L20_19070</name>
</gene>
<protein>
    <submittedName>
        <fullName evidence="2">SDR family oxidoreductase</fullName>
    </submittedName>
</protein>
<dbReference type="CDD" id="cd05369">
    <property type="entry name" value="TER_DECR_SDR_a"/>
    <property type="match status" value="1"/>
</dbReference>
<dbReference type="SUPFAM" id="SSF51735">
    <property type="entry name" value="NAD(P)-binding Rossmann-fold domains"/>
    <property type="match status" value="1"/>
</dbReference>
<dbReference type="Gene3D" id="3.40.50.720">
    <property type="entry name" value="NAD(P)-binding Rossmann-like Domain"/>
    <property type="match status" value="1"/>
</dbReference>
<comment type="caution">
    <text evidence="2">The sequence shown here is derived from an EMBL/GenBank/DDBJ whole genome shotgun (WGS) entry which is preliminary data.</text>
</comment>
<name>A0ABT0HP70_9BACT</name>
<keyword evidence="3" id="KW-1185">Reference proteome</keyword>
<dbReference type="PRINTS" id="PR00081">
    <property type="entry name" value="GDHRDH"/>
</dbReference>
<dbReference type="Pfam" id="PF13561">
    <property type="entry name" value="adh_short_C2"/>
    <property type="match status" value="1"/>
</dbReference>
<dbReference type="PANTHER" id="PTHR43658">
    <property type="entry name" value="SHORT-CHAIN DEHYDROGENASE/REDUCTASE"/>
    <property type="match status" value="1"/>
</dbReference>
<dbReference type="PANTHER" id="PTHR43658:SF8">
    <property type="entry name" value="17-BETA-HYDROXYSTEROID DEHYDROGENASE 14-RELATED"/>
    <property type="match status" value="1"/>
</dbReference>
<dbReference type="RefSeq" id="WP_248478586.1">
    <property type="nucleotide sequence ID" value="NZ_JALPRF010000003.1"/>
</dbReference>
<reference evidence="2 3" key="1">
    <citation type="submission" date="2022-04" db="EMBL/GenBank/DDBJ databases">
        <title>Spirosoma sp. strain RP8 genome sequencing and assembly.</title>
        <authorList>
            <person name="Jung Y."/>
        </authorList>
    </citation>
    <scope>NUCLEOTIDE SEQUENCE [LARGE SCALE GENOMIC DNA]</scope>
    <source>
        <strain evidence="2 3">RP8</strain>
    </source>
</reference>
<sequence>MNTTGMLRDGAMQGKTIIVTGGGTGLGKSISRYLLQLGASVTICSRRQAVLDETAQELMNETNGQVLAVACDVRKPAEIEHVIERTTEKFGRIDGLLNNSAGNFISPTERLSYKAFDTIVDIVLRGTYYFTLAVGKYWIDNKIPGTVLNIATTYATTGSGYVVPSAVAKGGALIMTKSLAAEWGKYGIRLNAIAPGPFPTKGAWDRLFPEPLASIMDPTSRIPLKRVGEHGELANLAAYLLSDYSGYVTGETITIDGGEVLAAGEFNHLEQVTNEQWDMIEQSIKQANRASKQEGQG</sequence>
<proteinExistence type="predicted"/>
<organism evidence="2 3">
    <name type="scientific">Spirosoma liriopis</name>
    <dbReference type="NCBI Taxonomy" id="2937440"/>
    <lineage>
        <taxon>Bacteria</taxon>
        <taxon>Pseudomonadati</taxon>
        <taxon>Bacteroidota</taxon>
        <taxon>Cytophagia</taxon>
        <taxon>Cytophagales</taxon>
        <taxon>Cytophagaceae</taxon>
        <taxon>Spirosoma</taxon>
    </lineage>
</organism>
<evidence type="ECO:0000313" key="3">
    <source>
        <dbReference type="Proteomes" id="UP001202180"/>
    </source>
</evidence>
<dbReference type="InterPro" id="IPR036291">
    <property type="entry name" value="NAD(P)-bd_dom_sf"/>
</dbReference>
<dbReference type="Proteomes" id="UP001202180">
    <property type="component" value="Unassembled WGS sequence"/>
</dbReference>
<dbReference type="InterPro" id="IPR002347">
    <property type="entry name" value="SDR_fam"/>
</dbReference>
<evidence type="ECO:0000256" key="1">
    <source>
        <dbReference type="ARBA" id="ARBA00023002"/>
    </source>
</evidence>
<dbReference type="EMBL" id="JALPRF010000003">
    <property type="protein sequence ID" value="MCK8493976.1"/>
    <property type="molecule type" value="Genomic_DNA"/>
</dbReference>
<evidence type="ECO:0000313" key="2">
    <source>
        <dbReference type="EMBL" id="MCK8493976.1"/>
    </source>
</evidence>
<keyword evidence="1" id="KW-0560">Oxidoreductase</keyword>